<organism evidence="9 10">
    <name type="scientific">Rhizobium leguminosarum</name>
    <dbReference type="NCBI Taxonomy" id="384"/>
    <lineage>
        <taxon>Bacteria</taxon>
        <taxon>Pseudomonadati</taxon>
        <taxon>Pseudomonadota</taxon>
        <taxon>Alphaproteobacteria</taxon>
        <taxon>Hyphomicrobiales</taxon>
        <taxon>Rhizobiaceae</taxon>
        <taxon>Rhizobium/Agrobacterium group</taxon>
        <taxon>Rhizobium</taxon>
    </lineage>
</organism>
<evidence type="ECO:0000256" key="1">
    <source>
        <dbReference type="ARBA" id="ARBA00004651"/>
    </source>
</evidence>
<dbReference type="Pfam" id="PF03547">
    <property type="entry name" value="Mem_trans"/>
    <property type="match status" value="1"/>
</dbReference>
<dbReference type="GO" id="GO:0005886">
    <property type="term" value="C:plasma membrane"/>
    <property type="evidence" value="ECO:0007669"/>
    <property type="project" value="UniProtKB-SubCell"/>
</dbReference>
<feature type="transmembrane region" description="Helical" evidence="8">
    <location>
        <begin position="34"/>
        <end position="53"/>
    </location>
</feature>
<comment type="subcellular location">
    <subcellularLocation>
        <location evidence="1">Cell membrane</location>
        <topology evidence="1">Multi-pass membrane protein</topology>
    </subcellularLocation>
</comment>
<dbReference type="PANTHER" id="PTHR36838">
    <property type="entry name" value="AUXIN EFFLUX CARRIER FAMILY PROTEIN"/>
    <property type="match status" value="1"/>
</dbReference>
<evidence type="ECO:0000256" key="5">
    <source>
        <dbReference type="ARBA" id="ARBA00022692"/>
    </source>
</evidence>
<feature type="transmembrane region" description="Helical" evidence="8">
    <location>
        <begin position="291"/>
        <end position="313"/>
    </location>
</feature>
<dbReference type="RefSeq" id="WP_129422282.1">
    <property type="nucleotide sequence ID" value="NZ_MZMU01000025.1"/>
</dbReference>
<keyword evidence="7 8" id="KW-0472">Membrane</keyword>
<name>A0A4Q1TEB6_RHILE</name>
<evidence type="ECO:0000256" key="6">
    <source>
        <dbReference type="ARBA" id="ARBA00022989"/>
    </source>
</evidence>
<feature type="transmembrane region" description="Helical" evidence="8">
    <location>
        <begin position="6"/>
        <end position="22"/>
    </location>
</feature>
<feature type="transmembrane region" description="Helical" evidence="8">
    <location>
        <begin position="233"/>
        <end position="256"/>
    </location>
</feature>
<evidence type="ECO:0000313" key="9">
    <source>
        <dbReference type="EMBL" id="RXT16549.1"/>
    </source>
</evidence>
<evidence type="ECO:0000256" key="4">
    <source>
        <dbReference type="ARBA" id="ARBA00022475"/>
    </source>
</evidence>
<dbReference type="GO" id="GO:0055085">
    <property type="term" value="P:transmembrane transport"/>
    <property type="evidence" value="ECO:0007669"/>
    <property type="project" value="InterPro"/>
</dbReference>
<evidence type="ECO:0000256" key="7">
    <source>
        <dbReference type="ARBA" id="ARBA00023136"/>
    </source>
</evidence>
<comment type="caution">
    <text evidence="9">The sequence shown here is derived from an EMBL/GenBank/DDBJ whole genome shotgun (WGS) entry which is preliminary data.</text>
</comment>
<feature type="transmembrane region" description="Helical" evidence="8">
    <location>
        <begin position="262"/>
        <end position="282"/>
    </location>
</feature>
<keyword evidence="4" id="KW-1003">Cell membrane</keyword>
<dbReference type="EMBL" id="MZMU01000025">
    <property type="protein sequence ID" value="RXT16549.1"/>
    <property type="molecule type" value="Genomic_DNA"/>
</dbReference>
<feature type="transmembrane region" description="Helical" evidence="8">
    <location>
        <begin position="96"/>
        <end position="115"/>
    </location>
</feature>
<feature type="transmembrane region" description="Helical" evidence="8">
    <location>
        <begin position="65"/>
        <end position="84"/>
    </location>
</feature>
<keyword evidence="5 8" id="KW-0812">Transmembrane</keyword>
<evidence type="ECO:0000256" key="2">
    <source>
        <dbReference type="ARBA" id="ARBA00010145"/>
    </source>
</evidence>
<evidence type="ECO:0000313" key="10">
    <source>
        <dbReference type="Proteomes" id="UP000290767"/>
    </source>
</evidence>
<keyword evidence="3" id="KW-0813">Transport</keyword>
<keyword evidence="6 8" id="KW-1133">Transmembrane helix</keyword>
<dbReference type="InterPro" id="IPR038770">
    <property type="entry name" value="Na+/solute_symporter_sf"/>
</dbReference>
<dbReference type="AlphaFoldDB" id="A0A4Q1TEB6"/>
<feature type="transmembrane region" description="Helical" evidence="8">
    <location>
        <begin position="127"/>
        <end position="147"/>
    </location>
</feature>
<dbReference type="Proteomes" id="UP000290767">
    <property type="component" value="Unassembled WGS sequence"/>
</dbReference>
<gene>
    <name evidence="9" type="ORF">B5P46_32140</name>
</gene>
<dbReference type="Gene3D" id="1.20.1530.20">
    <property type="match status" value="1"/>
</dbReference>
<comment type="similarity">
    <text evidence="2">Belongs to the auxin efflux carrier (TC 2.A.69) family.</text>
</comment>
<reference evidence="9 10" key="1">
    <citation type="submission" date="2017-03" db="EMBL/GenBank/DDBJ databases">
        <authorList>
            <person name="Safronova V.I."/>
            <person name="Sazanova A.L."/>
            <person name="Chirak E.R."/>
        </authorList>
    </citation>
    <scope>NUCLEOTIDE SEQUENCE [LARGE SCALE GENOMIC DNA]</scope>
    <source>
        <strain evidence="9 10">Tri-43</strain>
    </source>
</reference>
<evidence type="ECO:0000256" key="8">
    <source>
        <dbReference type="SAM" id="Phobius"/>
    </source>
</evidence>
<dbReference type="InterPro" id="IPR004776">
    <property type="entry name" value="Mem_transp_PIN-like"/>
</dbReference>
<accession>A0A4Q1TEB6</accession>
<evidence type="ECO:0000256" key="3">
    <source>
        <dbReference type="ARBA" id="ARBA00022448"/>
    </source>
</evidence>
<proteinExistence type="inferred from homology"/>
<feature type="transmembrane region" description="Helical" evidence="8">
    <location>
        <begin position="201"/>
        <end position="221"/>
    </location>
</feature>
<dbReference type="PANTHER" id="PTHR36838:SF3">
    <property type="entry name" value="TRANSPORTER AUXIN EFFLUX CARRIER EC FAMILY"/>
    <property type="match status" value="1"/>
</dbReference>
<sequence>MSAIIFDVLPIFILILIGWVIVRSGLMASNVGEALSEFVFKIAVPLLLFRTIAEADFHGASPFRLWIVYFSGVAITWTAGHIAATRLFNRDERIGVLAGVSSAFANNIFIGLPLVERTVGDEGLVALSILLAVHLPVMMVAGTVLMEHAERKIAGKSDRSMMLVLRQIAVNLVRNPLVIGLAAGMAMHLSGLTMPTTLATVVGQIAGIAGPAALISLGMALERYGVSGNLGIASVTSACKLLLLPGCVWAASHLLGLSRPEWTAAIVLTSSVPTGVNAWLIANRFGVGHSLAASTITVTTALGAITVSLWAYFLGA</sequence>
<feature type="transmembrane region" description="Helical" evidence="8">
    <location>
        <begin position="168"/>
        <end position="189"/>
    </location>
</feature>
<protein>
    <submittedName>
        <fullName evidence="9">Transporter</fullName>
    </submittedName>
</protein>